<evidence type="ECO:0000313" key="3">
    <source>
        <dbReference type="EMBL" id="QJH93479.1"/>
    </source>
</evidence>
<dbReference type="SUPFAM" id="SSF53335">
    <property type="entry name" value="S-adenosyl-L-methionine-dependent methyltransferases"/>
    <property type="match status" value="1"/>
</dbReference>
<evidence type="ECO:0000313" key="2">
    <source>
        <dbReference type="EMBL" id="QJA43911.1"/>
    </source>
</evidence>
<name>A0A6H1Z8Y5_9ZZZZ</name>
<dbReference type="EMBL" id="MT143971">
    <property type="protein sequence ID" value="QJA43911.1"/>
    <property type="molecule type" value="Genomic_DNA"/>
</dbReference>
<dbReference type="InterPro" id="IPR005651">
    <property type="entry name" value="Trm112-like"/>
</dbReference>
<dbReference type="SUPFAM" id="SSF158997">
    <property type="entry name" value="Trm112p-like"/>
    <property type="match status" value="1"/>
</dbReference>
<proteinExistence type="predicted"/>
<reference evidence="2" key="1">
    <citation type="submission" date="2020-03" db="EMBL/GenBank/DDBJ databases">
        <title>The deep terrestrial virosphere.</title>
        <authorList>
            <person name="Holmfeldt K."/>
            <person name="Nilsson E."/>
            <person name="Simone D."/>
            <person name="Lopez-Fernandez M."/>
            <person name="Wu X."/>
            <person name="de Brujin I."/>
            <person name="Lundin D."/>
            <person name="Andersson A."/>
            <person name="Bertilsson S."/>
            <person name="Dopson M."/>
        </authorList>
    </citation>
    <scope>NUCLEOTIDE SEQUENCE</scope>
    <source>
        <strain evidence="2">TM448A00064</strain>
        <strain evidence="3">TM448B00061</strain>
    </source>
</reference>
<sequence length="308" mass="33572">MTVETLNAQATDLPDLTDLLACPSCKVKLAMVRGELKCIACQSRYPILEGGIVSFTGDLDAGFDHRWAMHPKPQKTTDGVFEQKTGWTGRRLAGQTVLDAGCGCGRFTREALLQGAKVVAMDVSVHGLRATIQNAPEGLRENLLPVQASLLNPPLREGCLDSAFSIGVLHHTSDPAAAFLAISRAVGSGGEIAVWVYSKPTDDRWLPAMELLHEITKACPPEALHAAFKKHALQVRESYAGEWSPLAQILRISNSPDPEECISDTFDWHTPQYRTWHTADEVQEWFTAAGIDVTRIGDFPVSVSGTKK</sequence>
<dbReference type="PANTHER" id="PTHR43861">
    <property type="entry name" value="TRANS-ACONITATE 2-METHYLTRANSFERASE-RELATED"/>
    <property type="match status" value="1"/>
</dbReference>
<gene>
    <name evidence="2" type="ORF">TM448A00064_0090</name>
    <name evidence="3" type="ORF">TM448B00061_0099</name>
</gene>
<dbReference type="InterPro" id="IPR013216">
    <property type="entry name" value="Methyltransf_11"/>
</dbReference>
<dbReference type="InterPro" id="IPR029063">
    <property type="entry name" value="SAM-dependent_MTases_sf"/>
</dbReference>
<dbReference type="Gene3D" id="3.40.50.150">
    <property type="entry name" value="Vaccinia Virus protein VP39"/>
    <property type="match status" value="1"/>
</dbReference>
<keyword evidence="2" id="KW-0808">Transferase</keyword>
<dbReference type="GO" id="GO:0032259">
    <property type="term" value="P:methylation"/>
    <property type="evidence" value="ECO:0007669"/>
    <property type="project" value="UniProtKB-KW"/>
</dbReference>
<dbReference type="AlphaFoldDB" id="A0A6H1Z8Y5"/>
<accession>A0A6H1Z8Y5</accession>
<dbReference type="EMBL" id="MT144588">
    <property type="protein sequence ID" value="QJH93479.1"/>
    <property type="molecule type" value="Genomic_DNA"/>
</dbReference>
<dbReference type="GO" id="GO:0008757">
    <property type="term" value="F:S-adenosylmethionine-dependent methyltransferase activity"/>
    <property type="evidence" value="ECO:0007669"/>
    <property type="project" value="InterPro"/>
</dbReference>
<keyword evidence="2" id="KW-0489">Methyltransferase</keyword>
<organism evidence="2">
    <name type="scientific">viral metagenome</name>
    <dbReference type="NCBI Taxonomy" id="1070528"/>
    <lineage>
        <taxon>unclassified sequences</taxon>
        <taxon>metagenomes</taxon>
        <taxon>organismal metagenomes</taxon>
    </lineage>
</organism>
<dbReference type="Pfam" id="PF03966">
    <property type="entry name" value="Trm112p"/>
    <property type="match status" value="1"/>
</dbReference>
<evidence type="ECO:0000259" key="1">
    <source>
        <dbReference type="Pfam" id="PF08241"/>
    </source>
</evidence>
<dbReference type="CDD" id="cd02440">
    <property type="entry name" value="AdoMet_MTases"/>
    <property type="match status" value="1"/>
</dbReference>
<protein>
    <submittedName>
        <fullName evidence="2">Putative methyltransferase</fullName>
    </submittedName>
</protein>
<dbReference type="Pfam" id="PF08241">
    <property type="entry name" value="Methyltransf_11"/>
    <property type="match status" value="1"/>
</dbReference>
<feature type="domain" description="Methyltransferase type 11" evidence="1">
    <location>
        <begin position="98"/>
        <end position="193"/>
    </location>
</feature>